<organism evidence="2 3">
    <name type="scientific">Prosthecochloris marina</name>
    <dbReference type="NCBI Taxonomy" id="2017681"/>
    <lineage>
        <taxon>Bacteria</taxon>
        <taxon>Pseudomonadati</taxon>
        <taxon>Chlorobiota</taxon>
        <taxon>Chlorobiia</taxon>
        <taxon>Chlorobiales</taxon>
        <taxon>Chlorobiaceae</taxon>
        <taxon>Prosthecochloris</taxon>
    </lineage>
</organism>
<dbReference type="Proteomes" id="UP000246278">
    <property type="component" value="Unassembled WGS sequence"/>
</dbReference>
<keyword evidence="3" id="KW-1185">Reference proteome</keyword>
<dbReference type="AlphaFoldDB" id="A0A317T6B1"/>
<dbReference type="OrthoDB" id="595446at2"/>
<evidence type="ECO:0000313" key="3">
    <source>
        <dbReference type="Proteomes" id="UP000246278"/>
    </source>
</evidence>
<accession>A0A317T6B1</accession>
<protein>
    <submittedName>
        <fullName evidence="2">Uncharacterized protein</fullName>
    </submittedName>
</protein>
<comment type="caution">
    <text evidence="2">The sequence shown here is derived from an EMBL/GenBank/DDBJ whole genome shotgun (WGS) entry which is preliminary data.</text>
</comment>
<dbReference type="EMBL" id="PDNZ01000004">
    <property type="protein sequence ID" value="PWW82148.1"/>
    <property type="molecule type" value="Genomic_DNA"/>
</dbReference>
<feature type="region of interest" description="Disordered" evidence="1">
    <location>
        <begin position="1"/>
        <end position="21"/>
    </location>
</feature>
<name>A0A317T6B1_9CHLB</name>
<gene>
    <name evidence="2" type="ORF">CR164_07385</name>
</gene>
<dbReference type="RefSeq" id="WP_110023281.1">
    <property type="nucleotide sequence ID" value="NZ_PDNZ01000004.1"/>
</dbReference>
<evidence type="ECO:0000256" key="1">
    <source>
        <dbReference type="SAM" id="MobiDB-lite"/>
    </source>
</evidence>
<proteinExistence type="predicted"/>
<reference evidence="3" key="1">
    <citation type="submission" date="2017-10" db="EMBL/GenBank/DDBJ databases">
        <authorList>
            <person name="Gaisin V.A."/>
            <person name="Rysina M.S."/>
            <person name="Grouzdev D.S."/>
        </authorList>
    </citation>
    <scope>NUCLEOTIDE SEQUENCE [LARGE SCALE GENOMIC DNA]</scope>
    <source>
        <strain evidence="3">V1</strain>
    </source>
</reference>
<evidence type="ECO:0000313" key="2">
    <source>
        <dbReference type="EMBL" id="PWW82148.1"/>
    </source>
</evidence>
<sequence length="74" mass="7768">MAEEIKSQEQQQEGGPQTIKGDVSTILTGVGSLLDNTLTPVGNMLVQALESVNSVAQQILEGISKSLNNNQGSK</sequence>